<sequence>MKGRQRGGTFPVGDSRELDTLVTANILSSSSPCLERQEDRGGGDNGMEVLRRFEAESMAWKNVNPFPRNMRIKKTLNGKVLGECVARPELWSGNNGWDREARGEAK</sequence>
<dbReference type="Proteomes" id="UP001286313">
    <property type="component" value="Unassembled WGS sequence"/>
</dbReference>
<gene>
    <name evidence="1" type="ORF">Pcinc_030034</name>
</gene>
<evidence type="ECO:0000313" key="1">
    <source>
        <dbReference type="EMBL" id="KAK3864268.1"/>
    </source>
</evidence>
<dbReference type="EMBL" id="JAWQEG010003834">
    <property type="protein sequence ID" value="KAK3864268.1"/>
    <property type="molecule type" value="Genomic_DNA"/>
</dbReference>
<comment type="caution">
    <text evidence="1">The sequence shown here is derived from an EMBL/GenBank/DDBJ whole genome shotgun (WGS) entry which is preliminary data.</text>
</comment>
<name>A0AAE1EZ69_PETCI</name>
<accession>A0AAE1EZ69</accession>
<proteinExistence type="predicted"/>
<reference evidence="1" key="1">
    <citation type="submission" date="2023-10" db="EMBL/GenBank/DDBJ databases">
        <title>Genome assemblies of two species of porcelain crab, Petrolisthes cinctipes and Petrolisthes manimaculis (Anomura: Porcellanidae).</title>
        <authorList>
            <person name="Angst P."/>
        </authorList>
    </citation>
    <scope>NUCLEOTIDE SEQUENCE</scope>
    <source>
        <strain evidence="1">PB745_01</strain>
        <tissue evidence="1">Gill</tissue>
    </source>
</reference>
<dbReference type="AlphaFoldDB" id="A0AAE1EZ69"/>
<evidence type="ECO:0000313" key="2">
    <source>
        <dbReference type="Proteomes" id="UP001286313"/>
    </source>
</evidence>
<keyword evidence="2" id="KW-1185">Reference proteome</keyword>
<protein>
    <submittedName>
        <fullName evidence="1">Uncharacterized protein</fullName>
    </submittedName>
</protein>
<organism evidence="1 2">
    <name type="scientific">Petrolisthes cinctipes</name>
    <name type="common">Flat porcelain crab</name>
    <dbReference type="NCBI Taxonomy" id="88211"/>
    <lineage>
        <taxon>Eukaryota</taxon>
        <taxon>Metazoa</taxon>
        <taxon>Ecdysozoa</taxon>
        <taxon>Arthropoda</taxon>
        <taxon>Crustacea</taxon>
        <taxon>Multicrustacea</taxon>
        <taxon>Malacostraca</taxon>
        <taxon>Eumalacostraca</taxon>
        <taxon>Eucarida</taxon>
        <taxon>Decapoda</taxon>
        <taxon>Pleocyemata</taxon>
        <taxon>Anomura</taxon>
        <taxon>Galatheoidea</taxon>
        <taxon>Porcellanidae</taxon>
        <taxon>Petrolisthes</taxon>
    </lineage>
</organism>